<name>A0A0M3IPP4_ASCLU</name>
<dbReference type="AlphaFoldDB" id="A0A0M3IPP4"/>
<keyword evidence="1" id="KW-1185">Reference proteome</keyword>
<evidence type="ECO:0000313" key="1">
    <source>
        <dbReference type="Proteomes" id="UP000036681"/>
    </source>
</evidence>
<reference evidence="2" key="1">
    <citation type="submission" date="2017-02" db="UniProtKB">
        <authorList>
            <consortium name="WormBaseParasite"/>
        </authorList>
    </citation>
    <scope>IDENTIFICATION</scope>
</reference>
<organism evidence="1 2">
    <name type="scientific">Ascaris lumbricoides</name>
    <name type="common">Giant roundworm</name>
    <dbReference type="NCBI Taxonomy" id="6252"/>
    <lineage>
        <taxon>Eukaryota</taxon>
        <taxon>Metazoa</taxon>
        <taxon>Ecdysozoa</taxon>
        <taxon>Nematoda</taxon>
        <taxon>Chromadorea</taxon>
        <taxon>Rhabditida</taxon>
        <taxon>Spirurina</taxon>
        <taxon>Ascaridomorpha</taxon>
        <taxon>Ascaridoidea</taxon>
        <taxon>Ascarididae</taxon>
        <taxon>Ascaris</taxon>
    </lineage>
</organism>
<protein>
    <submittedName>
        <fullName evidence="2">Uncharacterized protein</fullName>
    </submittedName>
</protein>
<accession>A0A0M3IPP4</accession>
<dbReference type="Proteomes" id="UP000036681">
    <property type="component" value="Unplaced"/>
</dbReference>
<dbReference type="WBParaSite" id="ALUE_0002072201-mRNA-1">
    <property type="protein sequence ID" value="ALUE_0002072201-mRNA-1"/>
    <property type="gene ID" value="ALUE_0002072201"/>
</dbReference>
<sequence>MVRCAGTLGDRASPEVCSASSDHSIVLRVLYKDERSSTSFIVRLEPWDGAMCGDVGGSSIARTAGTASGIGGDSFTHLLLVPAGFFFRKNKASDRVQCFFLMILGTLGRGGHTLNNSTEDCVSVGLWKNSVMSHSALICLQGCAGVDVTPPSGFDV</sequence>
<proteinExistence type="predicted"/>
<evidence type="ECO:0000313" key="2">
    <source>
        <dbReference type="WBParaSite" id="ALUE_0002072201-mRNA-1"/>
    </source>
</evidence>